<dbReference type="AlphaFoldDB" id="A0A9P6NPE5"/>
<feature type="region of interest" description="Disordered" evidence="1">
    <location>
        <begin position="157"/>
        <end position="192"/>
    </location>
</feature>
<keyword evidence="2" id="KW-0472">Membrane</keyword>
<evidence type="ECO:0000313" key="4">
    <source>
        <dbReference type="Proteomes" id="UP000886653"/>
    </source>
</evidence>
<keyword evidence="2" id="KW-1133">Transmembrane helix</keyword>
<feature type="region of interest" description="Disordered" evidence="1">
    <location>
        <begin position="514"/>
        <end position="603"/>
    </location>
</feature>
<feature type="compositionally biased region" description="Acidic residues" evidence="1">
    <location>
        <begin position="566"/>
        <end position="575"/>
    </location>
</feature>
<feature type="compositionally biased region" description="Basic and acidic residues" evidence="1">
    <location>
        <begin position="594"/>
        <end position="603"/>
    </location>
</feature>
<dbReference type="OrthoDB" id="2278929at2759"/>
<proteinExistence type="predicted"/>
<name>A0A9P6NPE5_9BASI</name>
<keyword evidence="4" id="KW-1185">Reference proteome</keyword>
<feature type="compositionally biased region" description="Polar residues" evidence="1">
    <location>
        <begin position="530"/>
        <end position="541"/>
    </location>
</feature>
<feature type="transmembrane region" description="Helical" evidence="2">
    <location>
        <begin position="367"/>
        <end position="389"/>
    </location>
</feature>
<evidence type="ECO:0000256" key="1">
    <source>
        <dbReference type="SAM" id="MobiDB-lite"/>
    </source>
</evidence>
<feature type="compositionally biased region" description="Basic and acidic residues" evidence="1">
    <location>
        <begin position="576"/>
        <end position="585"/>
    </location>
</feature>
<feature type="compositionally biased region" description="Low complexity" evidence="1">
    <location>
        <begin position="443"/>
        <end position="454"/>
    </location>
</feature>
<feature type="region of interest" description="Disordered" evidence="1">
    <location>
        <begin position="437"/>
        <end position="459"/>
    </location>
</feature>
<evidence type="ECO:0000256" key="2">
    <source>
        <dbReference type="SAM" id="Phobius"/>
    </source>
</evidence>
<evidence type="ECO:0000313" key="3">
    <source>
        <dbReference type="EMBL" id="KAG0149247.1"/>
    </source>
</evidence>
<sequence>MSPNPRVYTPSRAQDVTITTTTQQFIIHQPIPTNPASTPTHQPLSIPTQLPSPHIPTTIDPERSPDDILCLLLLQHLLTTTPQSSFEAIYSTLIQLQQFNPSLIKSLGPQHLHHLRTIICPTFPTSTISTPYSDFFNYLCLSQPSSRPQTHNLYLQQSTNQPHSKRSIQSTPPKPLFKRQSTQGNGSGPSADGYPSCTAVSNAILSCFPENNTTLVQNTWSKFIWNNNYPTFIGSKNVDIYLFNAQSETIVANWTSIPNDRGMIGIYASDNWFPNETNWVEGKNLSFPYFFVITGSGSPLTGGEQHQATFTVVQTAAPLSLVSSTFASIFLHPNGSTHPLTASSPTSTSPSSLQQASGNDSFPKWEIALIVVLGILALVTFLIATYLTVHNARRRRQIRNWRQVGLGGSGGAGSVASHSPMIQNPEGRALMGMTEKRAGGVTSPSSSRPGSPLSATATASIPYPPAIGGITAGSASGGPTSGVGVGGGEVDGPISSVDASIMADAFRKALRKPEFAPTTQDEEANPSPAPDTTSPIESQSFAPAPTRTRESMKAQVISIDDGLGIDNDDVDDEDAREIMDRELASEGRSMTSVDVRKRPEVHP</sequence>
<keyword evidence="2" id="KW-0812">Transmembrane</keyword>
<feature type="compositionally biased region" description="Polar residues" evidence="1">
    <location>
        <begin position="157"/>
        <end position="171"/>
    </location>
</feature>
<gene>
    <name evidence="3" type="ORF">CROQUDRAFT_653820</name>
</gene>
<organism evidence="3 4">
    <name type="scientific">Cronartium quercuum f. sp. fusiforme G11</name>
    <dbReference type="NCBI Taxonomy" id="708437"/>
    <lineage>
        <taxon>Eukaryota</taxon>
        <taxon>Fungi</taxon>
        <taxon>Dikarya</taxon>
        <taxon>Basidiomycota</taxon>
        <taxon>Pucciniomycotina</taxon>
        <taxon>Pucciniomycetes</taxon>
        <taxon>Pucciniales</taxon>
        <taxon>Coleosporiaceae</taxon>
        <taxon>Cronartium</taxon>
    </lineage>
</organism>
<protein>
    <submittedName>
        <fullName evidence="3">Uncharacterized protein</fullName>
    </submittedName>
</protein>
<dbReference type="EMBL" id="MU167229">
    <property type="protein sequence ID" value="KAG0149247.1"/>
    <property type="molecule type" value="Genomic_DNA"/>
</dbReference>
<reference evidence="3" key="1">
    <citation type="submission" date="2013-11" db="EMBL/GenBank/DDBJ databases">
        <title>Genome sequence of the fusiform rust pathogen reveals effectors for host alternation and coevolution with pine.</title>
        <authorList>
            <consortium name="DOE Joint Genome Institute"/>
            <person name="Smith K."/>
            <person name="Pendleton A."/>
            <person name="Kubisiak T."/>
            <person name="Anderson C."/>
            <person name="Salamov A."/>
            <person name="Aerts A."/>
            <person name="Riley R."/>
            <person name="Clum A."/>
            <person name="Lindquist E."/>
            <person name="Ence D."/>
            <person name="Campbell M."/>
            <person name="Kronenberg Z."/>
            <person name="Feau N."/>
            <person name="Dhillon B."/>
            <person name="Hamelin R."/>
            <person name="Burleigh J."/>
            <person name="Smith J."/>
            <person name="Yandell M."/>
            <person name="Nelson C."/>
            <person name="Grigoriev I."/>
            <person name="Davis J."/>
        </authorList>
    </citation>
    <scope>NUCLEOTIDE SEQUENCE</scope>
    <source>
        <strain evidence="3">G11</strain>
    </source>
</reference>
<accession>A0A9P6NPE5</accession>
<dbReference type="Proteomes" id="UP000886653">
    <property type="component" value="Unassembled WGS sequence"/>
</dbReference>
<comment type="caution">
    <text evidence="3">The sequence shown here is derived from an EMBL/GenBank/DDBJ whole genome shotgun (WGS) entry which is preliminary data.</text>
</comment>